<organism evidence="8 9">
    <name type="scientific">Heracleum sosnowskyi</name>
    <dbReference type="NCBI Taxonomy" id="360622"/>
    <lineage>
        <taxon>Eukaryota</taxon>
        <taxon>Viridiplantae</taxon>
        <taxon>Streptophyta</taxon>
        <taxon>Embryophyta</taxon>
        <taxon>Tracheophyta</taxon>
        <taxon>Spermatophyta</taxon>
        <taxon>Magnoliopsida</taxon>
        <taxon>eudicotyledons</taxon>
        <taxon>Gunneridae</taxon>
        <taxon>Pentapetalae</taxon>
        <taxon>asterids</taxon>
        <taxon>campanulids</taxon>
        <taxon>Apiales</taxon>
        <taxon>Apiaceae</taxon>
        <taxon>Apioideae</taxon>
        <taxon>apioid superclade</taxon>
        <taxon>Tordylieae</taxon>
        <taxon>Tordyliinae</taxon>
        <taxon>Heracleum</taxon>
    </lineage>
</organism>
<comment type="caution">
    <text evidence="8">The sequence shown here is derived from an EMBL/GenBank/DDBJ whole genome shotgun (WGS) entry which is preliminary data.</text>
</comment>
<dbReference type="PANTHER" id="PTHR13690">
    <property type="entry name" value="TRANSCRIPTION FACTOR POSF21-RELATED"/>
    <property type="match status" value="1"/>
</dbReference>
<reference evidence="8" key="1">
    <citation type="submission" date="2023-02" db="EMBL/GenBank/DDBJ databases">
        <title>Genome of toxic invasive species Heracleum sosnowskyi carries increased number of genes despite the absence of recent whole-genome duplications.</title>
        <authorList>
            <person name="Schelkunov M."/>
            <person name="Shtratnikova V."/>
            <person name="Makarenko M."/>
            <person name="Klepikova A."/>
            <person name="Omelchenko D."/>
            <person name="Novikova G."/>
            <person name="Obukhova E."/>
            <person name="Bogdanov V."/>
            <person name="Penin A."/>
            <person name="Logacheva M."/>
        </authorList>
    </citation>
    <scope>NUCLEOTIDE SEQUENCE</scope>
    <source>
        <strain evidence="8">Hsosn_3</strain>
        <tissue evidence="8">Leaf</tissue>
    </source>
</reference>
<evidence type="ECO:0000256" key="6">
    <source>
        <dbReference type="SAM" id="MobiDB-lite"/>
    </source>
</evidence>
<sequence length="295" mass="33673">MDPSLAAKPTGDNQTTPENRPPRMAHHRRAHSETFFRIPDDMLIDDMDLFNLDIPSLAIDSDGPDCEPKRSRLDGPSSSSSTHFRSLSVDDDFFDCETLNQQSGLLDYDKKCVGVDELAQLSLVDPKRAKRAQRILANRQSAARSKERKVRYTSELERKVQTLQSEATTLSAQVTMMQRDTSGMTIENKELMLRLQALEQQAHLRDALNETLREEVNRLKMETGQVPLPPVNGNNHNRALPPHFSSHPQLYSNFANHQAQQQQQQSSYMPQSTSNYDEARRRQPQPSFPNYDQRV</sequence>
<dbReference type="PANTHER" id="PTHR13690:SF86">
    <property type="entry name" value="TRANSCRIPTION FACTOR VIP1"/>
    <property type="match status" value="1"/>
</dbReference>
<feature type="compositionally biased region" description="Polar residues" evidence="6">
    <location>
        <begin position="284"/>
        <end position="295"/>
    </location>
</feature>
<evidence type="ECO:0000256" key="1">
    <source>
        <dbReference type="ARBA" id="ARBA00004123"/>
    </source>
</evidence>
<dbReference type="PROSITE" id="PS50217">
    <property type="entry name" value="BZIP"/>
    <property type="match status" value="1"/>
</dbReference>
<dbReference type="CDD" id="cd14703">
    <property type="entry name" value="bZIP_plant_RF2"/>
    <property type="match status" value="1"/>
</dbReference>
<reference evidence="8" key="2">
    <citation type="submission" date="2023-05" db="EMBL/GenBank/DDBJ databases">
        <authorList>
            <person name="Schelkunov M.I."/>
        </authorList>
    </citation>
    <scope>NUCLEOTIDE SEQUENCE</scope>
    <source>
        <strain evidence="8">Hsosn_3</strain>
        <tissue evidence="8">Leaf</tissue>
    </source>
</reference>
<dbReference type="InterPro" id="IPR044759">
    <property type="entry name" value="bZIP_RF2"/>
</dbReference>
<comment type="subcellular location">
    <subcellularLocation>
        <location evidence="1">Nucleus</location>
    </subcellularLocation>
</comment>
<dbReference type="GO" id="GO:0005634">
    <property type="term" value="C:nucleus"/>
    <property type="evidence" value="ECO:0007669"/>
    <property type="project" value="UniProtKB-SubCell"/>
</dbReference>
<name>A0AAD8MD76_9APIA</name>
<dbReference type="InterPro" id="IPR004827">
    <property type="entry name" value="bZIP"/>
</dbReference>
<evidence type="ECO:0000256" key="5">
    <source>
        <dbReference type="ARBA" id="ARBA00023242"/>
    </source>
</evidence>
<feature type="compositionally biased region" description="Polar residues" evidence="6">
    <location>
        <begin position="246"/>
        <end position="257"/>
    </location>
</feature>
<keyword evidence="9" id="KW-1185">Reference proteome</keyword>
<dbReference type="EMBL" id="JAUIZM010000008">
    <property type="protein sequence ID" value="KAK1371265.1"/>
    <property type="molecule type" value="Genomic_DNA"/>
</dbReference>
<dbReference type="FunFam" id="1.20.5.170:FF:000009">
    <property type="entry name" value="probable transcription factor PosF21"/>
    <property type="match status" value="1"/>
</dbReference>
<protein>
    <submittedName>
        <fullName evidence="8">Transcription factor VIP1</fullName>
    </submittedName>
</protein>
<keyword evidence="5" id="KW-0539">Nucleus</keyword>
<dbReference type="AlphaFoldDB" id="A0AAD8MD76"/>
<evidence type="ECO:0000256" key="3">
    <source>
        <dbReference type="ARBA" id="ARBA00023125"/>
    </source>
</evidence>
<dbReference type="GO" id="GO:0003700">
    <property type="term" value="F:DNA-binding transcription factor activity"/>
    <property type="evidence" value="ECO:0007669"/>
    <property type="project" value="InterPro"/>
</dbReference>
<gene>
    <name evidence="8" type="ORF">POM88_037357</name>
</gene>
<keyword evidence="2" id="KW-0805">Transcription regulation</keyword>
<evidence type="ECO:0000259" key="7">
    <source>
        <dbReference type="PROSITE" id="PS50217"/>
    </source>
</evidence>
<dbReference type="Pfam" id="PF00170">
    <property type="entry name" value="bZIP_1"/>
    <property type="match status" value="1"/>
</dbReference>
<dbReference type="GO" id="GO:0003677">
    <property type="term" value="F:DNA binding"/>
    <property type="evidence" value="ECO:0007669"/>
    <property type="project" value="UniProtKB-KW"/>
</dbReference>
<dbReference type="InterPro" id="IPR046347">
    <property type="entry name" value="bZIP_sf"/>
</dbReference>
<feature type="region of interest" description="Disordered" evidence="6">
    <location>
        <begin position="1"/>
        <end position="29"/>
    </location>
</feature>
<evidence type="ECO:0000313" key="9">
    <source>
        <dbReference type="Proteomes" id="UP001237642"/>
    </source>
</evidence>
<evidence type="ECO:0000256" key="4">
    <source>
        <dbReference type="ARBA" id="ARBA00023163"/>
    </source>
</evidence>
<dbReference type="SUPFAM" id="SSF57959">
    <property type="entry name" value="Leucine zipper domain"/>
    <property type="match status" value="1"/>
</dbReference>
<dbReference type="Gene3D" id="1.20.5.170">
    <property type="match status" value="1"/>
</dbReference>
<keyword evidence="3" id="KW-0238">DNA-binding</keyword>
<keyword evidence="4" id="KW-0804">Transcription</keyword>
<feature type="compositionally biased region" description="Low complexity" evidence="6">
    <location>
        <begin position="258"/>
        <end position="274"/>
    </location>
</feature>
<dbReference type="Proteomes" id="UP001237642">
    <property type="component" value="Unassembled WGS sequence"/>
</dbReference>
<evidence type="ECO:0000256" key="2">
    <source>
        <dbReference type="ARBA" id="ARBA00023015"/>
    </source>
</evidence>
<feature type="domain" description="BZIP" evidence="7">
    <location>
        <begin position="128"/>
        <end position="191"/>
    </location>
</feature>
<accession>A0AAD8MD76</accession>
<proteinExistence type="predicted"/>
<evidence type="ECO:0000313" key="8">
    <source>
        <dbReference type="EMBL" id="KAK1371265.1"/>
    </source>
</evidence>
<dbReference type="SMART" id="SM00338">
    <property type="entry name" value="BRLZ"/>
    <property type="match status" value="1"/>
</dbReference>
<feature type="region of interest" description="Disordered" evidence="6">
    <location>
        <begin position="60"/>
        <end position="83"/>
    </location>
</feature>
<feature type="region of interest" description="Disordered" evidence="6">
    <location>
        <begin position="224"/>
        <end position="295"/>
    </location>
</feature>